<dbReference type="AlphaFoldDB" id="A0A8H7ZP75"/>
<dbReference type="Proteomes" id="UP000673691">
    <property type="component" value="Unassembled WGS sequence"/>
</dbReference>
<gene>
    <name evidence="2" type="ORF">BJ554DRAFT_2949</name>
</gene>
<feature type="compositionally biased region" description="Pro residues" evidence="1">
    <location>
        <begin position="269"/>
        <end position="278"/>
    </location>
</feature>
<dbReference type="EMBL" id="JAEFCI010010592">
    <property type="protein sequence ID" value="KAG5457123.1"/>
    <property type="molecule type" value="Genomic_DNA"/>
</dbReference>
<protein>
    <submittedName>
        <fullName evidence="2">Uncharacterized protein</fullName>
    </submittedName>
</protein>
<accession>A0A8H7ZP75</accession>
<feature type="region of interest" description="Disordered" evidence="1">
    <location>
        <begin position="259"/>
        <end position="300"/>
    </location>
</feature>
<keyword evidence="3" id="KW-1185">Reference proteome</keyword>
<organism evidence="2 3">
    <name type="scientific">Olpidium bornovanus</name>
    <dbReference type="NCBI Taxonomy" id="278681"/>
    <lineage>
        <taxon>Eukaryota</taxon>
        <taxon>Fungi</taxon>
        <taxon>Fungi incertae sedis</taxon>
        <taxon>Olpidiomycota</taxon>
        <taxon>Olpidiomycotina</taxon>
        <taxon>Olpidiomycetes</taxon>
        <taxon>Olpidiales</taxon>
        <taxon>Olpidiaceae</taxon>
        <taxon>Olpidium</taxon>
    </lineage>
</organism>
<comment type="caution">
    <text evidence="2">The sequence shown here is derived from an EMBL/GenBank/DDBJ whole genome shotgun (WGS) entry which is preliminary data.</text>
</comment>
<reference evidence="2 3" key="1">
    <citation type="journal article" name="Sci. Rep.">
        <title>Genome-scale phylogenetic analyses confirm Olpidium as the closest living zoosporic fungus to the non-flagellated, terrestrial fungi.</title>
        <authorList>
            <person name="Chang Y."/>
            <person name="Rochon D."/>
            <person name="Sekimoto S."/>
            <person name="Wang Y."/>
            <person name="Chovatia M."/>
            <person name="Sandor L."/>
            <person name="Salamov A."/>
            <person name="Grigoriev I.V."/>
            <person name="Stajich J.E."/>
            <person name="Spatafora J.W."/>
        </authorList>
    </citation>
    <scope>NUCLEOTIDE SEQUENCE [LARGE SCALE GENOMIC DNA]</scope>
    <source>
        <strain evidence="2">S191</strain>
    </source>
</reference>
<evidence type="ECO:0000313" key="2">
    <source>
        <dbReference type="EMBL" id="KAG5457123.1"/>
    </source>
</evidence>
<sequence>MHSSLSSWWGSRTRAGAVALQAQRRRQVDENGRGGRKSGSSDGSGRRPDENGSGASGGSPRAATNSGGGQRPDESGRENGSGSGRTTAAAAAGQQQQEQLQPGARTARGWAGQTDENGGTQTWLISFATGAFGRSVLRMYVKQPICSRLWFAPFRPGTNAHFDAALESCQPTGAPMAVGKSSAIERQAAYIIGIRNSEAYQKAKLLGSQIQKALLDKLAVHAIPCTDFTFEQWTEAINATVGAAAASPNSEVIVCVPAPRDTNHHHHPPNAPPPPQPAPNHHQHHPAPSAVSGSSGDRPAEVQAAVEAMTLGSGRVQLLSNRAQDLVHWAEEKFAAEIDFVEPSAEECASAAESETAQWMREK</sequence>
<feature type="region of interest" description="Disordered" evidence="1">
    <location>
        <begin position="17"/>
        <end position="118"/>
    </location>
</feature>
<feature type="non-terminal residue" evidence="2">
    <location>
        <position position="363"/>
    </location>
</feature>
<evidence type="ECO:0000256" key="1">
    <source>
        <dbReference type="SAM" id="MobiDB-lite"/>
    </source>
</evidence>
<proteinExistence type="predicted"/>
<evidence type="ECO:0000313" key="3">
    <source>
        <dbReference type="Proteomes" id="UP000673691"/>
    </source>
</evidence>
<name>A0A8H7ZP75_9FUNG</name>
<feature type="compositionally biased region" description="Low complexity" evidence="1">
    <location>
        <begin position="78"/>
        <end position="104"/>
    </location>
</feature>